<accession>A0A1F4XIF4</accession>
<dbReference type="STRING" id="1817814.A2V81_01140"/>
<dbReference type="Proteomes" id="UP000177614">
    <property type="component" value="Unassembled WGS sequence"/>
</dbReference>
<gene>
    <name evidence="2" type="ORF">A2V81_01140</name>
</gene>
<dbReference type="InterPro" id="IPR024442">
    <property type="entry name" value="Transposase_Zn_ribbon"/>
</dbReference>
<dbReference type="SMART" id="SM01126">
    <property type="entry name" value="DDE_Tnp_IS1595"/>
    <property type="match status" value="1"/>
</dbReference>
<dbReference type="InterPro" id="IPR024445">
    <property type="entry name" value="Tnp_ISXO2-like"/>
</dbReference>
<name>A0A1F4XIF4_9BACT</name>
<evidence type="ECO:0000259" key="1">
    <source>
        <dbReference type="SMART" id="SM01126"/>
    </source>
</evidence>
<dbReference type="NCBIfam" id="NF033547">
    <property type="entry name" value="transpos_IS1595"/>
    <property type="match status" value="1"/>
</dbReference>
<evidence type="ECO:0000313" key="2">
    <source>
        <dbReference type="EMBL" id="OGC81472.1"/>
    </source>
</evidence>
<dbReference type="EMBL" id="MEWR01000026">
    <property type="protein sequence ID" value="OGC81472.1"/>
    <property type="molecule type" value="Genomic_DNA"/>
</dbReference>
<reference evidence="2 3" key="1">
    <citation type="journal article" date="2016" name="Nat. Commun.">
        <title>Thousands of microbial genomes shed light on interconnected biogeochemical processes in an aquifer system.</title>
        <authorList>
            <person name="Anantharaman K."/>
            <person name="Brown C.T."/>
            <person name="Hug L.A."/>
            <person name="Sharon I."/>
            <person name="Castelle C.J."/>
            <person name="Probst A.J."/>
            <person name="Thomas B.C."/>
            <person name="Singh A."/>
            <person name="Wilkins M.J."/>
            <person name="Karaoz U."/>
            <person name="Brodie E.L."/>
            <person name="Williams K.H."/>
            <person name="Hubbard S.S."/>
            <person name="Banfield J.F."/>
        </authorList>
    </citation>
    <scope>NUCLEOTIDE SEQUENCE [LARGE SCALE GENOMIC DNA]</scope>
</reference>
<proteinExistence type="predicted"/>
<feature type="domain" description="ISXO2-like transposase" evidence="1">
    <location>
        <begin position="116"/>
        <end position="243"/>
    </location>
</feature>
<evidence type="ECO:0000313" key="3">
    <source>
        <dbReference type="Proteomes" id="UP000177614"/>
    </source>
</evidence>
<dbReference type="AlphaFoldDB" id="A0A1F4XIF4"/>
<dbReference type="Pfam" id="PF12762">
    <property type="entry name" value="DDE_Tnp_IS1595"/>
    <property type="match status" value="1"/>
</dbReference>
<organism evidence="2 3">
    <name type="scientific">Candidatus Abawacabacteria bacterium RBG_16_42_10</name>
    <dbReference type="NCBI Taxonomy" id="1817814"/>
    <lineage>
        <taxon>Bacteria</taxon>
        <taxon>Candidatus Abawacaibacteriota</taxon>
    </lineage>
</organism>
<comment type="caution">
    <text evidence="2">The sequence shown here is derived from an EMBL/GenBank/DDBJ whole genome shotgun (WGS) entry which is preliminary data.</text>
</comment>
<protein>
    <recommendedName>
        <fullName evidence="1">ISXO2-like transposase domain-containing protein</fullName>
    </recommendedName>
</protein>
<sequence>MIALLKQIPSEAQIRTYLRRSIFGKNMFCPVCHSRHVNRAAQKRYWCMKCRRRFSLLSHTWLKDMKLNLRTFWALLWCWTQAVPVLQTQKLCHVNDKTIRHWFRQFRVHLPQLEAILGGTVQMDEAYFKNTSLIMAKQIGSSRIAFRILPKSSVNKTEACQFIYQFIEPNSRLQTDGGGIYRGIDAFWPLTHKKDIHRRWEFELTSEIEGMFGNLRTFIRRMYHHCTPGTLPEYVSEFCIRFSSPEIFTSPFTYLKNSSLLAPSAT</sequence>
<dbReference type="Pfam" id="PF12760">
    <property type="entry name" value="Zn_ribbon_IS1595"/>
    <property type="match status" value="1"/>
</dbReference>